<evidence type="ECO:0000256" key="7">
    <source>
        <dbReference type="ARBA" id="ARBA00022723"/>
    </source>
</evidence>
<evidence type="ECO:0000256" key="4">
    <source>
        <dbReference type="ARBA" id="ARBA00010617"/>
    </source>
</evidence>
<dbReference type="InterPro" id="IPR002401">
    <property type="entry name" value="Cyt_P450_E_grp-I"/>
</dbReference>
<keyword evidence="8" id="KW-1133">Transmembrane helix</keyword>
<gene>
    <name evidence="14" type="ORF">AGABI1DRAFT_123553</name>
</gene>
<evidence type="ECO:0000256" key="9">
    <source>
        <dbReference type="ARBA" id="ARBA00023002"/>
    </source>
</evidence>
<dbReference type="PANTHER" id="PTHR24305">
    <property type="entry name" value="CYTOCHROME P450"/>
    <property type="match status" value="1"/>
</dbReference>
<evidence type="ECO:0000256" key="5">
    <source>
        <dbReference type="ARBA" id="ARBA00022617"/>
    </source>
</evidence>
<keyword evidence="6" id="KW-0812">Transmembrane</keyword>
<evidence type="ECO:0000256" key="10">
    <source>
        <dbReference type="ARBA" id="ARBA00023004"/>
    </source>
</evidence>
<dbReference type="AlphaFoldDB" id="K5VK70"/>
<dbReference type="InterPro" id="IPR001128">
    <property type="entry name" value="Cyt_P450"/>
</dbReference>
<dbReference type="Proteomes" id="UP000008493">
    <property type="component" value="Unassembled WGS sequence"/>
</dbReference>
<dbReference type="PANTHER" id="PTHR24305:SF166">
    <property type="entry name" value="CYTOCHROME P450 12A4, MITOCHONDRIAL-RELATED"/>
    <property type="match status" value="1"/>
</dbReference>
<dbReference type="GO" id="GO:0004497">
    <property type="term" value="F:monooxygenase activity"/>
    <property type="evidence" value="ECO:0007669"/>
    <property type="project" value="UniProtKB-KW"/>
</dbReference>
<dbReference type="PRINTS" id="PR00463">
    <property type="entry name" value="EP450I"/>
</dbReference>
<evidence type="ECO:0000256" key="3">
    <source>
        <dbReference type="ARBA" id="ARBA00004721"/>
    </source>
</evidence>
<evidence type="ECO:0000256" key="11">
    <source>
        <dbReference type="ARBA" id="ARBA00023033"/>
    </source>
</evidence>
<evidence type="ECO:0000256" key="13">
    <source>
        <dbReference type="PIRSR" id="PIRSR602401-1"/>
    </source>
</evidence>
<evidence type="ECO:0000256" key="1">
    <source>
        <dbReference type="ARBA" id="ARBA00001971"/>
    </source>
</evidence>
<evidence type="ECO:0000313" key="14">
    <source>
        <dbReference type="EMBL" id="EKM74729.1"/>
    </source>
</evidence>
<dbReference type="Gene3D" id="1.10.630.10">
    <property type="entry name" value="Cytochrome P450"/>
    <property type="match status" value="1"/>
</dbReference>
<feature type="binding site" description="axial binding residue" evidence="13">
    <location>
        <position position="506"/>
    </location>
    <ligand>
        <name>heme</name>
        <dbReference type="ChEBI" id="CHEBI:30413"/>
    </ligand>
    <ligandPart>
        <name>Fe</name>
        <dbReference type="ChEBI" id="CHEBI:18248"/>
    </ligandPart>
</feature>
<keyword evidence="5 13" id="KW-0349">Heme</keyword>
<evidence type="ECO:0000256" key="2">
    <source>
        <dbReference type="ARBA" id="ARBA00004370"/>
    </source>
</evidence>
<evidence type="ECO:0000313" key="15">
    <source>
        <dbReference type="Proteomes" id="UP000008493"/>
    </source>
</evidence>
<keyword evidence="10 13" id="KW-0408">Iron</keyword>
<keyword evidence="11" id="KW-0503">Monooxygenase</keyword>
<evidence type="ECO:0000256" key="12">
    <source>
        <dbReference type="ARBA" id="ARBA00023136"/>
    </source>
</evidence>
<keyword evidence="9" id="KW-0560">Oxidoreductase</keyword>
<dbReference type="RefSeq" id="XP_007334618.1">
    <property type="nucleotide sequence ID" value="XM_007334556.1"/>
</dbReference>
<comment type="subcellular location">
    <subcellularLocation>
        <location evidence="2">Membrane</location>
    </subcellularLocation>
</comment>
<evidence type="ECO:0000256" key="6">
    <source>
        <dbReference type="ARBA" id="ARBA00022692"/>
    </source>
</evidence>
<dbReference type="STRING" id="597362.K5VK70"/>
<dbReference type="Pfam" id="PF00067">
    <property type="entry name" value="p450"/>
    <property type="match status" value="2"/>
</dbReference>
<keyword evidence="15" id="KW-1185">Reference proteome</keyword>
<comment type="pathway">
    <text evidence="3">Secondary metabolite biosynthesis; terpenoid biosynthesis.</text>
</comment>
<dbReference type="GO" id="GO:0005506">
    <property type="term" value="F:iron ion binding"/>
    <property type="evidence" value="ECO:0007669"/>
    <property type="project" value="InterPro"/>
</dbReference>
<dbReference type="OMA" id="KVWHQRR"/>
<dbReference type="InterPro" id="IPR036396">
    <property type="entry name" value="Cyt_P450_sf"/>
</dbReference>
<comment type="cofactor">
    <cofactor evidence="1 13">
        <name>heme</name>
        <dbReference type="ChEBI" id="CHEBI:30413"/>
    </cofactor>
</comment>
<keyword evidence="12" id="KW-0472">Membrane</keyword>
<dbReference type="InterPro" id="IPR050121">
    <property type="entry name" value="Cytochrome_P450_monoxygenase"/>
</dbReference>
<dbReference type="InParanoid" id="K5VK70"/>
<dbReference type="OrthoDB" id="1470350at2759"/>
<accession>K5VK70</accession>
<dbReference type="EMBL" id="JH971429">
    <property type="protein sequence ID" value="EKM74729.1"/>
    <property type="molecule type" value="Genomic_DNA"/>
</dbReference>
<dbReference type="SUPFAM" id="SSF48264">
    <property type="entry name" value="Cytochrome P450"/>
    <property type="match status" value="1"/>
</dbReference>
<dbReference type="GO" id="GO:0016705">
    <property type="term" value="F:oxidoreductase activity, acting on paired donors, with incorporation or reduction of molecular oxygen"/>
    <property type="evidence" value="ECO:0007669"/>
    <property type="project" value="InterPro"/>
</dbReference>
<dbReference type="HOGENOM" id="CLU_001570_5_11_1"/>
<organism evidence="14 15">
    <name type="scientific">Agaricus bisporus var. burnettii (strain JB137-S8 / ATCC MYA-4627 / FGSC 10392)</name>
    <name type="common">White button mushroom</name>
    <dbReference type="NCBI Taxonomy" id="597362"/>
    <lineage>
        <taxon>Eukaryota</taxon>
        <taxon>Fungi</taxon>
        <taxon>Dikarya</taxon>
        <taxon>Basidiomycota</taxon>
        <taxon>Agaricomycotina</taxon>
        <taxon>Agaricomycetes</taxon>
        <taxon>Agaricomycetidae</taxon>
        <taxon>Agaricales</taxon>
        <taxon>Agaricineae</taxon>
        <taxon>Agaricaceae</taxon>
        <taxon>Agaricus</taxon>
    </lineage>
</organism>
<comment type="similarity">
    <text evidence="4">Belongs to the cytochrome P450 family.</text>
</comment>
<keyword evidence="7 13" id="KW-0479">Metal-binding</keyword>
<dbReference type="KEGG" id="abp:AGABI1DRAFT123553"/>
<evidence type="ECO:0000256" key="8">
    <source>
        <dbReference type="ARBA" id="ARBA00022989"/>
    </source>
</evidence>
<dbReference type="PRINTS" id="PR00385">
    <property type="entry name" value="P450"/>
</dbReference>
<reference evidence="15" key="1">
    <citation type="journal article" date="2012" name="Proc. Natl. Acad. Sci. U.S.A.">
        <title>Genome sequence of the button mushroom Agaricus bisporus reveals mechanisms governing adaptation to a humic-rich ecological niche.</title>
        <authorList>
            <person name="Morin E."/>
            <person name="Kohler A."/>
            <person name="Baker A.R."/>
            <person name="Foulongne-Oriol M."/>
            <person name="Lombard V."/>
            <person name="Nagy L.G."/>
            <person name="Ohm R.A."/>
            <person name="Patyshakuliyeva A."/>
            <person name="Brun A."/>
            <person name="Aerts A.L."/>
            <person name="Bailey A.M."/>
            <person name="Billette C."/>
            <person name="Coutinho P.M."/>
            <person name="Deakin G."/>
            <person name="Doddapaneni H."/>
            <person name="Floudas D."/>
            <person name="Grimwood J."/>
            <person name="Hilden K."/>
            <person name="Kuees U."/>
            <person name="LaButti K.M."/>
            <person name="Lapidus A."/>
            <person name="Lindquist E.A."/>
            <person name="Lucas S.M."/>
            <person name="Murat C."/>
            <person name="Riley R.W."/>
            <person name="Salamov A.A."/>
            <person name="Schmutz J."/>
            <person name="Subramanian V."/>
            <person name="Woesten H.A.B."/>
            <person name="Xu J."/>
            <person name="Eastwood D.C."/>
            <person name="Foster G.D."/>
            <person name="Sonnenberg A.S."/>
            <person name="Cullen D."/>
            <person name="de Vries R.P."/>
            <person name="Lundell T."/>
            <person name="Hibbett D.S."/>
            <person name="Henrissat B."/>
            <person name="Burton K.S."/>
            <person name="Kerrigan R.W."/>
            <person name="Challen M.P."/>
            <person name="Grigoriev I.V."/>
            <person name="Martin F."/>
        </authorList>
    </citation>
    <scope>NUCLEOTIDE SEQUENCE [LARGE SCALE GENOMIC DNA]</scope>
    <source>
        <strain evidence="15">JB137-S8 / ATCC MYA-4627 / FGSC 10392</strain>
    </source>
</reference>
<protein>
    <recommendedName>
        <fullName evidence="16">Cytochrome P450</fullName>
    </recommendedName>
</protein>
<proteinExistence type="inferred from homology"/>
<dbReference type="GO" id="GO:0020037">
    <property type="term" value="F:heme binding"/>
    <property type="evidence" value="ECO:0007669"/>
    <property type="project" value="InterPro"/>
</dbReference>
<name>K5VK70_AGABU</name>
<sequence length="568" mass="64155">MISSLVGGIIISGLTWIVWKAFKLLVLQSQLDNLPGPPSKSFVFGNINELLSYNGWDFNRHVLKTYGRAMRITGTFGSRLFLTYDPKALHHILVKDQQFYEPSGFVSRNKVYLGEGLLSVMGEQHRKQRKMMNPVFSIKHMREMIPVFYEVTERLRTTLKLKLQNGPQEINILDWISRTALELIGQSGMDYSFDSLVDEENSHPYADSLKQLVYVKSDHMNLWPGLLISNNCSAATGGPFGFILNEFLFPFAEKWNFPRLKRFVIELIPSQRVQKIKRLVDLMYNVSQEIIQKKKRALESCDKAVVAEMMEKKDIISILMRANSQADQADRLTDDEVCGQVSTFVFAAMDTTSSALARVLQLLSIHPDAQEKLRAEICDAQKDGQLTYDQLVSLPYLDAVCRETLRLFPPINMPFVRIAARDTIVPLAKPIIGQNDKEMREVIVPKGTNILLSILGSNTDPDLWGADASEWKPERWLSPFPDALGEAHLPGIYSNLMTFLGGGRACIGFKFSQLEMKIVLAVLLSSFKFEVAEKHNITWKMTGIAGPYVESLDAAKPQLPLIMTSLVN</sequence>
<dbReference type="GO" id="GO:0016020">
    <property type="term" value="C:membrane"/>
    <property type="evidence" value="ECO:0007669"/>
    <property type="project" value="UniProtKB-SubCell"/>
</dbReference>
<dbReference type="CDD" id="cd11069">
    <property type="entry name" value="CYP_FUM15-like"/>
    <property type="match status" value="1"/>
</dbReference>
<dbReference type="eggNOG" id="KOG0157">
    <property type="taxonomic scope" value="Eukaryota"/>
</dbReference>
<dbReference type="GeneID" id="18826011"/>
<evidence type="ECO:0008006" key="16">
    <source>
        <dbReference type="Google" id="ProtNLM"/>
    </source>
</evidence>